<keyword evidence="1" id="KW-0004">4Fe-4S</keyword>
<name>A0A8J3AW38_9BURK</name>
<keyword evidence="3" id="KW-0408">Iron</keyword>
<dbReference type="Gene3D" id="3.30.70.20">
    <property type="match status" value="3"/>
</dbReference>
<feature type="domain" description="4Fe-4S ferredoxin-type" evidence="5">
    <location>
        <begin position="316"/>
        <end position="345"/>
    </location>
</feature>
<dbReference type="InterPro" id="IPR017900">
    <property type="entry name" value="4Fe4S_Fe_S_CS"/>
</dbReference>
<dbReference type="GO" id="GO:0051539">
    <property type="term" value="F:4 iron, 4 sulfur cluster binding"/>
    <property type="evidence" value="ECO:0007669"/>
    <property type="project" value="UniProtKB-KW"/>
</dbReference>
<sequence>MVLGTASLPVATELCRHDVTSYLEALDGVDDVIVGCTQERALFTELAQQKGSVAPLHFVNLRETGGWGAGGKQALPKMAALLAAAALPDPEPVPVVDYRSEGHVLIVGPADRALSWARRLQDQLEVSVLLTGYAHAEMPVERTFPVFSGGQVTIAGWLGAFTAEWRQDNPIDLEVCTRCNACVTACPEQAIGLDYQIDLAKCSSHRDCVKACGAIGAIDFTRGDTRRSTTSDLVFDLSDTPLLGMHQPPQGYFAPGTDVQKQIDESLKLTQMVGEFSKPKFFLYKEKLCAHGRNGQIGCTACIDVCSAEAVSHDGNRIKVNPNLCVGCGACTTECPSGALTYAYPRATDIGLRMQTMLAAYARAGGAQPMLLIHDQENGATLINRLGRAAQAGVQVDGGLSGVPARILPIAVHHTASTGIDVWLAAVAYGAAHMAILTTGSEAPQYMAALKRQMEVAQIILNGMGYAGSHFSLIEAITPQELDVALATLHPAQVPAKIALFHVAAEKRTTLGLAIDHLKSEASAAPEEIVLPAGAPFGEVQVNKQACTLCMSCVGACPEAALADNPDLPQLRFIETNCVQCGLCETTCPEDAITLQPRLLLTNAAKQPTVLNEAQPFHCISCGKPFGTAQMIANMVAKLSQHGAFSGNADRLKMCSDCRVVDMMANRQESTIADLKRH</sequence>
<evidence type="ECO:0000256" key="4">
    <source>
        <dbReference type="ARBA" id="ARBA00023014"/>
    </source>
</evidence>
<feature type="domain" description="4Fe-4S ferredoxin-type" evidence="5">
    <location>
        <begin position="538"/>
        <end position="567"/>
    </location>
</feature>
<gene>
    <name evidence="6" type="ORF">GCM10011430_18280</name>
</gene>
<dbReference type="PROSITE" id="PS51379">
    <property type="entry name" value="4FE4S_FER_2"/>
    <property type="match status" value="4"/>
</dbReference>
<dbReference type="PROSITE" id="PS00198">
    <property type="entry name" value="4FE4S_FER_1"/>
    <property type="match status" value="3"/>
</dbReference>
<dbReference type="GO" id="GO:0046872">
    <property type="term" value="F:metal ion binding"/>
    <property type="evidence" value="ECO:0007669"/>
    <property type="project" value="UniProtKB-KW"/>
</dbReference>
<feature type="domain" description="4Fe-4S ferredoxin-type" evidence="5">
    <location>
        <begin position="167"/>
        <end position="196"/>
    </location>
</feature>
<accession>A0A8J3AW38</accession>
<evidence type="ECO:0000313" key="6">
    <source>
        <dbReference type="EMBL" id="GGI54654.1"/>
    </source>
</evidence>
<dbReference type="Proteomes" id="UP000627205">
    <property type="component" value="Unassembled WGS sequence"/>
</dbReference>
<keyword evidence="2" id="KW-0479">Metal-binding</keyword>
<proteinExistence type="predicted"/>
<dbReference type="PANTHER" id="PTHR43687:SF4">
    <property type="entry name" value="BLR5484 PROTEIN"/>
    <property type="match status" value="1"/>
</dbReference>
<evidence type="ECO:0000259" key="5">
    <source>
        <dbReference type="PROSITE" id="PS51379"/>
    </source>
</evidence>
<dbReference type="Pfam" id="PF12800">
    <property type="entry name" value="Fer4_4"/>
    <property type="match status" value="1"/>
</dbReference>
<evidence type="ECO:0000256" key="3">
    <source>
        <dbReference type="ARBA" id="ARBA00023004"/>
    </source>
</evidence>
<dbReference type="SUPFAM" id="SSF54862">
    <property type="entry name" value="4Fe-4S ferredoxins"/>
    <property type="match status" value="1"/>
</dbReference>
<dbReference type="EMBL" id="BMDP01000002">
    <property type="protein sequence ID" value="GGI54654.1"/>
    <property type="molecule type" value="Genomic_DNA"/>
</dbReference>
<dbReference type="InterPro" id="IPR017896">
    <property type="entry name" value="4Fe4S_Fe-S-bd"/>
</dbReference>
<dbReference type="PANTHER" id="PTHR43687">
    <property type="entry name" value="ADENYLYLSULFATE REDUCTASE, BETA SUBUNIT"/>
    <property type="match status" value="1"/>
</dbReference>
<dbReference type="InterPro" id="IPR050572">
    <property type="entry name" value="Fe-S_Ferredoxin"/>
</dbReference>
<reference evidence="6" key="1">
    <citation type="journal article" date="2014" name="Int. J. Syst. Evol. Microbiol.">
        <title>Complete genome sequence of Corynebacterium casei LMG S-19264T (=DSM 44701T), isolated from a smear-ripened cheese.</title>
        <authorList>
            <consortium name="US DOE Joint Genome Institute (JGI-PGF)"/>
            <person name="Walter F."/>
            <person name="Albersmeier A."/>
            <person name="Kalinowski J."/>
            <person name="Ruckert C."/>
        </authorList>
    </citation>
    <scope>NUCLEOTIDE SEQUENCE</scope>
    <source>
        <strain evidence="6">CCM 7664</strain>
    </source>
</reference>
<protein>
    <submittedName>
        <fullName evidence="6">4Fe-4S ferredoxin</fullName>
    </submittedName>
</protein>
<evidence type="ECO:0000313" key="7">
    <source>
        <dbReference type="Proteomes" id="UP000627205"/>
    </source>
</evidence>
<organism evidence="6 7">
    <name type="scientific">Oxalicibacterium solurbis</name>
    <dbReference type="NCBI Taxonomy" id="69280"/>
    <lineage>
        <taxon>Bacteria</taxon>
        <taxon>Pseudomonadati</taxon>
        <taxon>Pseudomonadota</taxon>
        <taxon>Betaproteobacteria</taxon>
        <taxon>Burkholderiales</taxon>
        <taxon>Oxalobacteraceae</taxon>
        <taxon>Oxalicibacterium</taxon>
    </lineage>
</organism>
<evidence type="ECO:0000256" key="2">
    <source>
        <dbReference type="ARBA" id="ARBA00022723"/>
    </source>
</evidence>
<comment type="caution">
    <text evidence="6">The sequence shown here is derived from an EMBL/GenBank/DDBJ whole genome shotgun (WGS) entry which is preliminary data.</text>
</comment>
<keyword evidence="7" id="KW-1185">Reference proteome</keyword>
<evidence type="ECO:0000256" key="1">
    <source>
        <dbReference type="ARBA" id="ARBA00022485"/>
    </source>
</evidence>
<feature type="domain" description="4Fe-4S ferredoxin-type" evidence="5">
    <location>
        <begin position="569"/>
        <end position="598"/>
    </location>
</feature>
<keyword evidence="4" id="KW-0411">Iron-sulfur</keyword>
<dbReference type="Pfam" id="PF00037">
    <property type="entry name" value="Fer4"/>
    <property type="match status" value="3"/>
</dbReference>
<dbReference type="AlphaFoldDB" id="A0A8J3AW38"/>
<reference evidence="6" key="2">
    <citation type="submission" date="2020-09" db="EMBL/GenBank/DDBJ databases">
        <authorList>
            <person name="Sun Q."/>
            <person name="Sedlacek I."/>
        </authorList>
    </citation>
    <scope>NUCLEOTIDE SEQUENCE</scope>
    <source>
        <strain evidence="6">CCM 7664</strain>
    </source>
</reference>